<reference evidence="1" key="1">
    <citation type="submission" date="2018-05" db="EMBL/GenBank/DDBJ databases">
        <authorList>
            <person name="Lanie J.A."/>
            <person name="Ng W.-L."/>
            <person name="Kazmierczak K.M."/>
            <person name="Andrzejewski T.M."/>
            <person name="Davidsen T.M."/>
            <person name="Wayne K.J."/>
            <person name="Tettelin H."/>
            <person name="Glass J.I."/>
            <person name="Rusch D."/>
            <person name="Podicherti R."/>
            <person name="Tsui H.-C.T."/>
            <person name="Winkler M.E."/>
        </authorList>
    </citation>
    <scope>NUCLEOTIDE SEQUENCE</scope>
</reference>
<dbReference type="InterPro" id="IPR006135">
    <property type="entry name" value="T3SS_substrate_exporter"/>
</dbReference>
<accession>A0A381WYI0</accession>
<dbReference type="AlphaFoldDB" id="A0A381WYI0"/>
<gene>
    <name evidence="1" type="ORF">METZ01_LOCUS110236</name>
</gene>
<name>A0A381WYI0_9ZZZZ</name>
<dbReference type="GO" id="GO:0016020">
    <property type="term" value="C:membrane"/>
    <property type="evidence" value="ECO:0007669"/>
    <property type="project" value="InterPro"/>
</dbReference>
<evidence type="ECO:0008006" key="2">
    <source>
        <dbReference type="Google" id="ProtNLM"/>
    </source>
</evidence>
<protein>
    <recommendedName>
        <fullName evidence="2">Flagellar biosynthesis protein FlhB</fullName>
    </recommendedName>
</protein>
<organism evidence="1">
    <name type="scientific">marine metagenome</name>
    <dbReference type="NCBI Taxonomy" id="408172"/>
    <lineage>
        <taxon>unclassified sequences</taxon>
        <taxon>metagenomes</taxon>
        <taxon>ecological metagenomes</taxon>
    </lineage>
</organism>
<evidence type="ECO:0000313" key="1">
    <source>
        <dbReference type="EMBL" id="SVA57382.1"/>
    </source>
</evidence>
<sequence>MEIADLHDVPVYEQPEVVEALVRLEVGTEIPQEFYRAVAEILAFVYSIDKKWEGRKN</sequence>
<dbReference type="EMBL" id="UINC01013250">
    <property type="protein sequence ID" value="SVA57382.1"/>
    <property type="molecule type" value="Genomic_DNA"/>
</dbReference>
<dbReference type="SUPFAM" id="SSF160544">
    <property type="entry name" value="EscU C-terminal domain-like"/>
    <property type="match status" value="1"/>
</dbReference>
<dbReference type="InterPro" id="IPR029025">
    <property type="entry name" value="T3SS_substrate_exporter_C"/>
</dbReference>
<dbReference type="Gene3D" id="3.40.1690.10">
    <property type="entry name" value="secretion proteins EscU"/>
    <property type="match status" value="1"/>
</dbReference>
<dbReference type="Pfam" id="PF01312">
    <property type="entry name" value="Bac_export_2"/>
    <property type="match status" value="1"/>
</dbReference>
<dbReference type="GO" id="GO:0009306">
    <property type="term" value="P:protein secretion"/>
    <property type="evidence" value="ECO:0007669"/>
    <property type="project" value="InterPro"/>
</dbReference>
<proteinExistence type="predicted"/>